<evidence type="ECO:0000313" key="2">
    <source>
        <dbReference type="WBParaSite" id="nRc.2.0.1.t45784-RA"/>
    </source>
</evidence>
<evidence type="ECO:0000313" key="1">
    <source>
        <dbReference type="Proteomes" id="UP000887565"/>
    </source>
</evidence>
<reference evidence="2" key="1">
    <citation type="submission" date="2022-11" db="UniProtKB">
        <authorList>
            <consortium name="WormBaseParasite"/>
        </authorList>
    </citation>
    <scope>IDENTIFICATION</scope>
</reference>
<dbReference type="Proteomes" id="UP000887565">
    <property type="component" value="Unplaced"/>
</dbReference>
<sequence>MDLKLQLESIKTENGKNGRLLACFFAHFGYLAKVPVIKNRDLLTTKRSPFRGAFIGIVISGRTTVVVADAAQSASTIAAVVFFVFGWVDGYDGQNEFVATGFYKIHHLFMIGTLDVDDE</sequence>
<protein>
    <submittedName>
        <fullName evidence="2">Uncharacterized protein</fullName>
    </submittedName>
</protein>
<organism evidence="1 2">
    <name type="scientific">Romanomermis culicivorax</name>
    <name type="common">Nematode worm</name>
    <dbReference type="NCBI Taxonomy" id="13658"/>
    <lineage>
        <taxon>Eukaryota</taxon>
        <taxon>Metazoa</taxon>
        <taxon>Ecdysozoa</taxon>
        <taxon>Nematoda</taxon>
        <taxon>Enoplea</taxon>
        <taxon>Dorylaimia</taxon>
        <taxon>Mermithida</taxon>
        <taxon>Mermithoidea</taxon>
        <taxon>Mermithidae</taxon>
        <taxon>Romanomermis</taxon>
    </lineage>
</organism>
<keyword evidence="1" id="KW-1185">Reference proteome</keyword>
<name>A0A915L3X9_ROMCU</name>
<accession>A0A915L3X9</accession>
<dbReference type="AlphaFoldDB" id="A0A915L3X9"/>
<proteinExistence type="predicted"/>
<dbReference type="WBParaSite" id="nRc.2.0.1.t45784-RA">
    <property type="protein sequence ID" value="nRc.2.0.1.t45784-RA"/>
    <property type="gene ID" value="nRc.2.0.1.g45784"/>
</dbReference>